<evidence type="ECO:0000256" key="1">
    <source>
        <dbReference type="SAM" id="MobiDB-lite"/>
    </source>
</evidence>
<feature type="compositionally biased region" description="Low complexity" evidence="1">
    <location>
        <begin position="123"/>
        <end position="132"/>
    </location>
</feature>
<dbReference type="Proteomes" id="UP001295684">
    <property type="component" value="Unassembled WGS sequence"/>
</dbReference>
<sequence length="197" mass="22356">MGNKITCCTGKPELPAEDTKENIQYCEDSHVIINTAKSTSSSSEDIKHKRIIQKKNKTKRKLNSHCVMKISSLNSKEKKSNENLKRKSNTKDSLYPSAPSKTMKRAPLKAINSTPSSATVHKSPSSLSLPTSDDLTKQFISEMKEGKRKVRGKLRTFNSKRGLMRCKDTVKEVGLEDYREYCNELKKSKKNRELFLV</sequence>
<evidence type="ECO:0000313" key="2">
    <source>
        <dbReference type="EMBL" id="CAI2363713.1"/>
    </source>
</evidence>
<dbReference type="AlphaFoldDB" id="A0AAD1UEL4"/>
<protein>
    <submittedName>
        <fullName evidence="2">Uncharacterized protein</fullName>
    </submittedName>
</protein>
<organism evidence="2 3">
    <name type="scientific">Euplotes crassus</name>
    <dbReference type="NCBI Taxonomy" id="5936"/>
    <lineage>
        <taxon>Eukaryota</taxon>
        <taxon>Sar</taxon>
        <taxon>Alveolata</taxon>
        <taxon>Ciliophora</taxon>
        <taxon>Intramacronucleata</taxon>
        <taxon>Spirotrichea</taxon>
        <taxon>Hypotrichia</taxon>
        <taxon>Euplotida</taxon>
        <taxon>Euplotidae</taxon>
        <taxon>Moneuplotes</taxon>
    </lineage>
</organism>
<name>A0AAD1UEL4_EUPCR</name>
<dbReference type="EMBL" id="CAMPGE010004863">
    <property type="protein sequence ID" value="CAI2363713.1"/>
    <property type="molecule type" value="Genomic_DNA"/>
</dbReference>
<feature type="compositionally biased region" description="Polar residues" evidence="1">
    <location>
        <begin position="111"/>
        <end position="122"/>
    </location>
</feature>
<gene>
    <name evidence="2" type="ORF">ECRASSUSDP1_LOCUS5050</name>
</gene>
<feature type="compositionally biased region" description="Basic and acidic residues" evidence="1">
    <location>
        <begin position="75"/>
        <end position="85"/>
    </location>
</feature>
<evidence type="ECO:0000313" key="3">
    <source>
        <dbReference type="Proteomes" id="UP001295684"/>
    </source>
</evidence>
<comment type="caution">
    <text evidence="2">The sequence shown here is derived from an EMBL/GenBank/DDBJ whole genome shotgun (WGS) entry which is preliminary data.</text>
</comment>
<proteinExistence type="predicted"/>
<accession>A0AAD1UEL4</accession>
<keyword evidence="3" id="KW-1185">Reference proteome</keyword>
<feature type="region of interest" description="Disordered" evidence="1">
    <location>
        <begin position="39"/>
        <end position="62"/>
    </location>
</feature>
<reference evidence="2" key="1">
    <citation type="submission" date="2023-07" db="EMBL/GenBank/DDBJ databases">
        <authorList>
            <consortium name="AG Swart"/>
            <person name="Singh M."/>
            <person name="Singh A."/>
            <person name="Seah K."/>
            <person name="Emmerich C."/>
        </authorList>
    </citation>
    <scope>NUCLEOTIDE SEQUENCE</scope>
    <source>
        <strain evidence="2">DP1</strain>
    </source>
</reference>
<feature type="region of interest" description="Disordered" evidence="1">
    <location>
        <begin position="75"/>
        <end position="132"/>
    </location>
</feature>
<feature type="compositionally biased region" description="Basic residues" evidence="1">
    <location>
        <begin position="48"/>
        <end position="62"/>
    </location>
</feature>